<accession>A0A1A9EYW4</accession>
<dbReference type="GO" id="GO:0016788">
    <property type="term" value="F:hydrolase activity, acting on ester bonds"/>
    <property type="evidence" value="ECO:0007669"/>
    <property type="project" value="InterPro"/>
</dbReference>
<keyword evidence="2 4" id="KW-0479">Metal-binding</keyword>
<dbReference type="PANTHER" id="PTHR46124:SF2">
    <property type="entry name" value="D-AMINOACYL-TRNA DEACYLASE"/>
    <property type="match status" value="1"/>
</dbReference>
<dbReference type="STRING" id="1821621.A8C75_09380"/>
<dbReference type="EMBL" id="CP015839">
    <property type="protein sequence ID" value="ANG62673.1"/>
    <property type="molecule type" value="Genomic_DNA"/>
</dbReference>
<comment type="similarity">
    <text evidence="1">Belongs to the metallo-dependent hydrolases superfamily. TatD-type hydrolase family.</text>
</comment>
<feature type="binding site" evidence="4">
    <location>
        <position position="6"/>
    </location>
    <ligand>
        <name>a divalent metal cation</name>
        <dbReference type="ChEBI" id="CHEBI:60240"/>
        <label>1</label>
    </ligand>
</feature>
<dbReference type="NCBIfam" id="TIGR00010">
    <property type="entry name" value="YchF/TatD family DNA exonuclease"/>
    <property type="match status" value="1"/>
</dbReference>
<evidence type="ECO:0000313" key="5">
    <source>
        <dbReference type="EMBL" id="ANG62673.1"/>
    </source>
</evidence>
<dbReference type="OrthoDB" id="9810005at2"/>
<name>A0A1A9EYW4_9GAMM</name>
<dbReference type="PANTHER" id="PTHR46124">
    <property type="entry name" value="D-AMINOACYL-TRNA DEACYLASE"/>
    <property type="match status" value="1"/>
</dbReference>
<dbReference type="GO" id="GO:0005829">
    <property type="term" value="C:cytosol"/>
    <property type="evidence" value="ECO:0007669"/>
    <property type="project" value="TreeGrafter"/>
</dbReference>
<reference evidence="5 6" key="2">
    <citation type="journal article" date="2018" name="Int. J. Syst. Evol. Microbiol.">
        <title>Marinobacterium aestuarii sp. nov., a benzene-degrading marine bacterium isolated from estuary sediment.</title>
        <authorList>
            <person name="Bae S.S."/>
            <person name="Jung J."/>
            <person name="Chung D."/>
            <person name="Baek K."/>
        </authorList>
    </citation>
    <scope>NUCLEOTIDE SEQUENCE [LARGE SCALE GENOMIC DNA]</scope>
    <source>
        <strain evidence="5 6">ST58-10</strain>
    </source>
</reference>
<dbReference type="Proteomes" id="UP000078070">
    <property type="component" value="Chromosome"/>
</dbReference>
<dbReference type="InterPro" id="IPR032466">
    <property type="entry name" value="Metal_Hydrolase"/>
</dbReference>
<dbReference type="InterPro" id="IPR018228">
    <property type="entry name" value="DNase_TatD-rel_CS"/>
</dbReference>
<feature type="binding site" evidence="4">
    <location>
        <position position="94"/>
    </location>
    <ligand>
        <name>a divalent metal cation</name>
        <dbReference type="ChEBI" id="CHEBI:60240"/>
        <label>1</label>
    </ligand>
</feature>
<dbReference type="GO" id="GO:0046872">
    <property type="term" value="F:metal ion binding"/>
    <property type="evidence" value="ECO:0007669"/>
    <property type="project" value="UniProtKB-KW"/>
</dbReference>
<sequence>MFIDSHCHLDKIDLAPYNNDFDAMLAATRASKVGTLLSVSVSMQDFPALYKSIEPYDGIYASVGVHPLHSDEGLVEVGALVREAARDKVIAIGETGLDYFYSAESAELQKASFVNHLQASAQTGLPLIVHTRDARADTLALIEEHGNPDVAGVLHCFTESWEMAAAAMDMNYFISFSGIVTFRNADELRDVVRKMPLERLLIETDSPYLAPVPHRGKKNEPRFVCEVARCIADIRGVSVEDIAAASSENFYRLFRRAA</sequence>
<keyword evidence="6" id="KW-1185">Reference proteome</keyword>
<feature type="binding site" evidence="4">
    <location>
        <position position="155"/>
    </location>
    <ligand>
        <name>a divalent metal cation</name>
        <dbReference type="ChEBI" id="CHEBI:60240"/>
        <label>2</label>
    </ligand>
</feature>
<evidence type="ECO:0000256" key="3">
    <source>
        <dbReference type="ARBA" id="ARBA00022801"/>
    </source>
</evidence>
<evidence type="ECO:0000313" key="6">
    <source>
        <dbReference type="Proteomes" id="UP000078070"/>
    </source>
</evidence>
<gene>
    <name evidence="5" type="ORF">A8C75_09380</name>
</gene>
<dbReference type="PIRSF" id="PIRSF005902">
    <property type="entry name" value="DNase_TatD"/>
    <property type="match status" value="1"/>
</dbReference>
<dbReference type="RefSeq" id="WP_067381170.1">
    <property type="nucleotide sequence ID" value="NZ_CP015839.1"/>
</dbReference>
<dbReference type="CDD" id="cd01310">
    <property type="entry name" value="TatD_DNAse"/>
    <property type="match status" value="1"/>
</dbReference>
<evidence type="ECO:0000256" key="1">
    <source>
        <dbReference type="ARBA" id="ARBA00009275"/>
    </source>
</evidence>
<dbReference type="KEGG" id="mars:A8C75_09380"/>
<feature type="binding site" evidence="4">
    <location>
        <position position="205"/>
    </location>
    <ligand>
        <name>a divalent metal cation</name>
        <dbReference type="ChEBI" id="CHEBI:60240"/>
        <label>1</label>
    </ligand>
</feature>
<proteinExistence type="inferred from homology"/>
<dbReference type="Pfam" id="PF01026">
    <property type="entry name" value="TatD_DNase"/>
    <property type="match status" value="1"/>
</dbReference>
<reference evidence="6" key="1">
    <citation type="submission" date="2016-05" db="EMBL/GenBank/DDBJ databases">
        <authorList>
            <person name="Baek K."/>
            <person name="Yang S.-J."/>
        </authorList>
    </citation>
    <scope>NUCLEOTIDE SEQUENCE [LARGE SCALE GENOMIC DNA]</scope>
    <source>
        <strain evidence="6">ST58-10</strain>
    </source>
</reference>
<organism evidence="5 6">
    <name type="scientific">Marinobacterium aestuarii</name>
    <dbReference type="NCBI Taxonomy" id="1821621"/>
    <lineage>
        <taxon>Bacteria</taxon>
        <taxon>Pseudomonadati</taxon>
        <taxon>Pseudomonadota</taxon>
        <taxon>Gammaproteobacteria</taxon>
        <taxon>Oceanospirillales</taxon>
        <taxon>Oceanospirillaceae</taxon>
        <taxon>Marinobacterium</taxon>
    </lineage>
</organism>
<dbReference type="Gene3D" id="3.20.20.140">
    <property type="entry name" value="Metal-dependent hydrolases"/>
    <property type="match status" value="1"/>
</dbReference>
<dbReference type="PROSITE" id="PS01137">
    <property type="entry name" value="TATD_1"/>
    <property type="match status" value="1"/>
</dbReference>
<dbReference type="InterPro" id="IPR015991">
    <property type="entry name" value="TatD/YcfH-like"/>
</dbReference>
<dbReference type="FunFam" id="3.20.20.140:FF:000005">
    <property type="entry name" value="TatD family hydrolase"/>
    <property type="match status" value="1"/>
</dbReference>
<dbReference type="AlphaFoldDB" id="A0A1A9EYW4"/>
<dbReference type="GO" id="GO:0004536">
    <property type="term" value="F:DNA nuclease activity"/>
    <property type="evidence" value="ECO:0007669"/>
    <property type="project" value="InterPro"/>
</dbReference>
<dbReference type="InterPro" id="IPR001130">
    <property type="entry name" value="TatD-like"/>
</dbReference>
<keyword evidence="3 5" id="KW-0378">Hydrolase</keyword>
<evidence type="ECO:0000256" key="2">
    <source>
        <dbReference type="ARBA" id="ARBA00022723"/>
    </source>
</evidence>
<feature type="binding site" evidence="4">
    <location>
        <position position="8"/>
    </location>
    <ligand>
        <name>a divalent metal cation</name>
        <dbReference type="ChEBI" id="CHEBI:60240"/>
        <label>1</label>
    </ligand>
</feature>
<protein>
    <submittedName>
        <fullName evidence="5">Hydrolase TatD</fullName>
    </submittedName>
</protein>
<dbReference type="PROSITE" id="PS01091">
    <property type="entry name" value="TATD_3"/>
    <property type="match status" value="1"/>
</dbReference>
<dbReference type="SUPFAM" id="SSF51556">
    <property type="entry name" value="Metallo-dependent hydrolases"/>
    <property type="match status" value="1"/>
</dbReference>
<feature type="binding site" evidence="4">
    <location>
        <position position="130"/>
    </location>
    <ligand>
        <name>a divalent metal cation</name>
        <dbReference type="ChEBI" id="CHEBI:60240"/>
        <label>2</label>
    </ligand>
</feature>
<evidence type="ECO:0000256" key="4">
    <source>
        <dbReference type="PIRSR" id="PIRSR005902-1"/>
    </source>
</evidence>